<dbReference type="GO" id="GO:0005975">
    <property type="term" value="P:carbohydrate metabolic process"/>
    <property type="evidence" value="ECO:0007669"/>
    <property type="project" value="InterPro"/>
</dbReference>
<comment type="caution">
    <text evidence="10">Lacks conserved residue(s) required for the propagation of feature annotation.</text>
</comment>
<keyword evidence="6 10" id="KW-0573">Peptidoglycan synthesis</keyword>
<dbReference type="EC" id="2.4.1.227" evidence="10"/>
<comment type="catalytic activity">
    <reaction evidence="10">
        <text>di-trans,octa-cis-undecaprenyl diphospho-N-acetyl-alpha-D-muramoyl-L-alanyl-D-glutamyl-meso-2,6-diaminopimeloyl-D-alanyl-D-alanine + UDP-N-acetyl-alpha-D-glucosamine = di-trans,octa-cis-undecaprenyl diphospho-[N-acetyl-alpha-D-glucosaminyl-(1-&gt;4)]-N-acetyl-alpha-D-muramoyl-L-alanyl-D-glutamyl-meso-2,6-diaminopimeloyl-D-alanyl-D-alanine + UDP + H(+)</text>
        <dbReference type="Rhea" id="RHEA:31227"/>
        <dbReference type="ChEBI" id="CHEBI:15378"/>
        <dbReference type="ChEBI" id="CHEBI:57705"/>
        <dbReference type="ChEBI" id="CHEBI:58223"/>
        <dbReference type="ChEBI" id="CHEBI:61387"/>
        <dbReference type="ChEBI" id="CHEBI:61388"/>
        <dbReference type="EC" id="2.4.1.227"/>
    </reaction>
</comment>
<dbReference type="GO" id="GO:0008360">
    <property type="term" value="P:regulation of cell shape"/>
    <property type="evidence" value="ECO:0007669"/>
    <property type="project" value="UniProtKB-KW"/>
</dbReference>
<dbReference type="EMBL" id="QLLI01000007">
    <property type="protein sequence ID" value="RAI94609.1"/>
    <property type="molecule type" value="Genomic_DNA"/>
</dbReference>
<evidence type="ECO:0000256" key="9">
    <source>
        <dbReference type="ARBA" id="ARBA00023316"/>
    </source>
</evidence>
<evidence type="ECO:0000256" key="5">
    <source>
        <dbReference type="ARBA" id="ARBA00022960"/>
    </source>
</evidence>
<dbReference type="GO" id="GO:0051301">
    <property type="term" value="P:cell division"/>
    <property type="evidence" value="ECO:0007669"/>
    <property type="project" value="UniProtKB-KW"/>
</dbReference>
<dbReference type="PANTHER" id="PTHR21015:SF27">
    <property type="entry name" value="UDP-N-ACETYLGLUCOSAMINE--N-ACETYLMURAMYL-(PENTAPEPTIDE) PYROPHOSPHORYL-UNDECAPRENOL N-ACETYLGLUCOSAMINE TRANSFERASE"/>
    <property type="match status" value="1"/>
</dbReference>
<dbReference type="OrthoDB" id="9808936at2"/>
<keyword evidence="4 10" id="KW-0808">Transferase</keyword>
<dbReference type="CDD" id="cd03785">
    <property type="entry name" value="GT28_MurG"/>
    <property type="match status" value="1"/>
</dbReference>
<dbReference type="Pfam" id="PF03033">
    <property type="entry name" value="Glyco_transf_28"/>
    <property type="match status" value="1"/>
</dbReference>
<comment type="function">
    <text evidence="10">Cell wall formation. Catalyzes the transfer of a GlcNAc subunit on undecaprenyl-pyrophosphoryl-MurNAc-pentapeptide (lipid intermediate I) to form undecaprenyl-pyrophosphoryl-MurNAc-(pentapeptide)GlcNAc (lipid intermediate II).</text>
</comment>
<evidence type="ECO:0000313" key="15">
    <source>
        <dbReference type="Proteomes" id="UP000247078"/>
    </source>
</evidence>
<dbReference type="AlphaFoldDB" id="A0A855Y239"/>
<dbReference type="InterPro" id="IPR004276">
    <property type="entry name" value="GlycoTrans_28_N"/>
</dbReference>
<keyword evidence="2 10" id="KW-0132">Cell division</keyword>
<dbReference type="GO" id="GO:0005886">
    <property type="term" value="C:plasma membrane"/>
    <property type="evidence" value="ECO:0007669"/>
    <property type="project" value="UniProtKB-SubCell"/>
</dbReference>
<comment type="similarity">
    <text evidence="10">Belongs to the glycosyltransferase 28 family. MurG subfamily.</text>
</comment>
<dbReference type="Pfam" id="PF04101">
    <property type="entry name" value="Glyco_tran_28_C"/>
    <property type="match status" value="1"/>
</dbReference>
<keyword evidence="8 10" id="KW-0131">Cell cycle</keyword>
<evidence type="ECO:0000256" key="4">
    <source>
        <dbReference type="ARBA" id="ARBA00022679"/>
    </source>
</evidence>
<protein>
    <recommendedName>
        <fullName evidence="10">UDP-N-acetylglucosamine--N-acetylmuramyl-(pentapeptide) pyrophosphoryl-undecaprenol N-acetylglucosamine transferase</fullName>
        <ecNumber evidence="10">2.4.1.227</ecNumber>
    </recommendedName>
    <alternativeName>
        <fullName evidence="10">Undecaprenyl-PP-MurNAc-pentapeptide-UDPGlcNAc GlcNAc transferase</fullName>
    </alternativeName>
</protein>
<accession>A0A855Y239</accession>
<keyword evidence="3 10" id="KW-0328">Glycosyltransferase</keyword>
<reference evidence="13 15" key="1">
    <citation type="submission" date="2018-05" db="EMBL/GenBank/DDBJ databases">
        <title>Freshwater and sediment microbial communities from various areas in North America, analyzing microbe dynamics in response to fracking.</title>
        <authorList>
            <person name="Lamendella R."/>
        </authorList>
    </citation>
    <scope>NUCLEOTIDE SEQUENCE [LARGE SCALE GENOMIC DNA]</scope>
    <source>
        <strain evidence="13 15">DB-3</strain>
        <strain evidence="14 16">NG-13</strain>
    </source>
</reference>
<evidence type="ECO:0000259" key="11">
    <source>
        <dbReference type="Pfam" id="PF03033"/>
    </source>
</evidence>
<dbReference type="InterPro" id="IPR007235">
    <property type="entry name" value="Glyco_trans_28_C"/>
</dbReference>
<proteinExistence type="inferred from homology"/>
<dbReference type="SUPFAM" id="SSF53756">
    <property type="entry name" value="UDP-Glycosyltransferase/glycogen phosphorylase"/>
    <property type="match status" value="1"/>
</dbReference>
<evidence type="ECO:0000256" key="3">
    <source>
        <dbReference type="ARBA" id="ARBA00022676"/>
    </source>
</evidence>
<dbReference type="HAMAP" id="MF_00033">
    <property type="entry name" value="MurG"/>
    <property type="match status" value="1"/>
</dbReference>
<dbReference type="Gene3D" id="3.40.50.2000">
    <property type="entry name" value="Glycogen Phosphorylase B"/>
    <property type="match status" value="2"/>
</dbReference>
<feature type="binding site" evidence="10">
    <location>
        <position position="200"/>
    </location>
    <ligand>
        <name>UDP-N-acetyl-alpha-D-glucosamine</name>
        <dbReference type="ChEBI" id="CHEBI:57705"/>
    </ligand>
</feature>
<evidence type="ECO:0000256" key="6">
    <source>
        <dbReference type="ARBA" id="ARBA00022984"/>
    </source>
</evidence>
<evidence type="ECO:0000313" key="13">
    <source>
        <dbReference type="EMBL" id="PWW42239.1"/>
    </source>
</evidence>
<evidence type="ECO:0000313" key="16">
    <source>
        <dbReference type="Proteomes" id="UP000248827"/>
    </source>
</evidence>
<keyword evidence="5 10" id="KW-0133">Cell shape</keyword>
<dbReference type="Proteomes" id="UP000248827">
    <property type="component" value="Unassembled WGS sequence"/>
</dbReference>
<dbReference type="NCBIfam" id="NF009102">
    <property type="entry name" value="PRK12446.1"/>
    <property type="match status" value="1"/>
</dbReference>
<feature type="binding site" evidence="10">
    <location>
        <position position="295"/>
    </location>
    <ligand>
        <name>UDP-N-acetyl-alpha-D-glucosamine</name>
        <dbReference type="ChEBI" id="CHEBI:57705"/>
    </ligand>
</feature>
<organism evidence="13 15">
    <name type="scientific">Paenibacillus pabuli</name>
    <dbReference type="NCBI Taxonomy" id="1472"/>
    <lineage>
        <taxon>Bacteria</taxon>
        <taxon>Bacillati</taxon>
        <taxon>Bacillota</taxon>
        <taxon>Bacilli</taxon>
        <taxon>Bacillales</taxon>
        <taxon>Paenibacillaceae</taxon>
        <taxon>Paenibacillus</taxon>
    </lineage>
</organism>
<feature type="domain" description="Glycosyltransferase family 28 N-terminal" evidence="11">
    <location>
        <begin position="6"/>
        <end position="143"/>
    </location>
</feature>
<keyword evidence="9 10" id="KW-0961">Cell wall biogenesis/degradation</keyword>
<keyword evidence="16" id="KW-1185">Reference proteome</keyword>
<feature type="binding site" evidence="10">
    <location>
        <begin position="13"/>
        <end position="15"/>
    </location>
    <ligand>
        <name>UDP-N-acetyl-alpha-D-glucosamine</name>
        <dbReference type="ChEBI" id="CHEBI:57705"/>
    </ligand>
</feature>
<evidence type="ECO:0000256" key="2">
    <source>
        <dbReference type="ARBA" id="ARBA00022618"/>
    </source>
</evidence>
<dbReference type="GO" id="GO:0009252">
    <property type="term" value="P:peptidoglycan biosynthetic process"/>
    <property type="evidence" value="ECO:0007669"/>
    <property type="project" value="UniProtKB-UniRule"/>
</dbReference>
<dbReference type="GO" id="GO:0071555">
    <property type="term" value="P:cell wall organization"/>
    <property type="evidence" value="ECO:0007669"/>
    <property type="project" value="UniProtKB-KW"/>
</dbReference>
<evidence type="ECO:0000259" key="12">
    <source>
        <dbReference type="Pfam" id="PF04101"/>
    </source>
</evidence>
<dbReference type="UniPathway" id="UPA00219"/>
<dbReference type="EMBL" id="QGTZ01000004">
    <property type="protein sequence ID" value="PWW42239.1"/>
    <property type="molecule type" value="Genomic_DNA"/>
</dbReference>
<keyword evidence="1 10" id="KW-1003">Cell membrane</keyword>
<gene>
    <name evidence="10" type="primary">murG</name>
    <name evidence="14" type="ORF">DET54_107145</name>
    <name evidence="13" type="ORF">DET56_104297</name>
</gene>
<evidence type="ECO:0000256" key="7">
    <source>
        <dbReference type="ARBA" id="ARBA00023136"/>
    </source>
</evidence>
<comment type="pathway">
    <text evidence="10">Cell wall biogenesis; peptidoglycan biosynthesis.</text>
</comment>
<comment type="caution">
    <text evidence="13">The sequence shown here is derived from an EMBL/GenBank/DDBJ whole genome shotgun (WGS) entry which is preliminary data.</text>
</comment>
<dbReference type="RefSeq" id="WP_109999265.1">
    <property type="nucleotide sequence ID" value="NZ_QGTZ01000004.1"/>
</dbReference>
<comment type="subcellular location">
    <subcellularLocation>
        <location evidence="10">Cell membrane</location>
        <topology evidence="10">Peripheral membrane protein</topology>
        <orientation evidence="10">Cytoplasmic side</orientation>
    </subcellularLocation>
</comment>
<dbReference type="GO" id="GO:0050511">
    <property type="term" value="F:undecaprenyldiphospho-muramoylpentapeptide beta-N-acetylglucosaminyltransferase activity"/>
    <property type="evidence" value="ECO:0007669"/>
    <property type="project" value="UniProtKB-UniRule"/>
</dbReference>
<name>A0A855Y239_9BACL</name>
<feature type="binding site" evidence="10">
    <location>
        <position position="170"/>
    </location>
    <ligand>
        <name>UDP-N-acetyl-alpha-D-glucosamine</name>
        <dbReference type="ChEBI" id="CHEBI:57705"/>
    </ligand>
</feature>
<dbReference type="InterPro" id="IPR006009">
    <property type="entry name" value="GlcNAc_MurG"/>
</dbReference>
<sequence>MFKRRIIFTGGGSAGHVTANLILISRLLQEQWEIHYIGSKQGIERQLIGKIPAVHYHAVATGKLRRYWAWANISDVFRIMLGVLQAYLLILRIKPHVCFSLGGFVAVPAVVGAGWNRVPVLILEPDLHPGLANRLSRRYAQMMCTTFMDTATFVSSKASGKTVYVGPVIREELKLGSRARGIHFCGFVSDRPILLILGGSQGSEKLNRMALETLPELLKRYQIIHICGRGKLNSSFPHFAGYKAFEYVHEELADLMAMADIVVSRAGSNAIHEWLLLRKPMLLIPHAHGGSRVGQTLNAKYFQERGYARVLQEEELSPQTFLRDIDLVYKDRDHMVGHMKASGTDNAVDKVLQLIRTTVSSVERAEHE</sequence>
<evidence type="ECO:0000256" key="8">
    <source>
        <dbReference type="ARBA" id="ARBA00023306"/>
    </source>
</evidence>
<evidence type="ECO:0000313" key="14">
    <source>
        <dbReference type="EMBL" id="RAI94609.1"/>
    </source>
</evidence>
<evidence type="ECO:0000256" key="10">
    <source>
        <dbReference type="HAMAP-Rule" id="MF_00033"/>
    </source>
</evidence>
<keyword evidence="7 10" id="KW-0472">Membrane</keyword>
<dbReference type="Proteomes" id="UP000247078">
    <property type="component" value="Unassembled WGS sequence"/>
</dbReference>
<evidence type="ECO:0000256" key="1">
    <source>
        <dbReference type="ARBA" id="ARBA00022475"/>
    </source>
</evidence>
<dbReference type="PANTHER" id="PTHR21015">
    <property type="entry name" value="UDP-N-ACETYLGLUCOSAMINE--N-ACETYLMURAMYL-(PENTAPEPTIDE) PYROPHOSPHORYL-UNDECAPRENOL N-ACETYLGLUCOSAMINE TRANSFERASE 1"/>
    <property type="match status" value="1"/>
</dbReference>
<feature type="domain" description="Glycosyl transferase family 28 C-terminal" evidence="12">
    <location>
        <begin position="194"/>
        <end position="342"/>
    </location>
</feature>